<evidence type="ECO:0000259" key="6">
    <source>
        <dbReference type="PROSITE" id="PS50902"/>
    </source>
</evidence>
<dbReference type="InterPro" id="IPR017938">
    <property type="entry name" value="Riboflavin_synthase-like_b-brl"/>
</dbReference>
<keyword evidence="3" id="KW-0813">Transport</keyword>
<feature type="domain" description="Flavodoxin-like" evidence="6">
    <location>
        <begin position="86"/>
        <end position="223"/>
    </location>
</feature>
<dbReference type="InterPro" id="IPR017927">
    <property type="entry name" value="FAD-bd_FR_type"/>
</dbReference>
<keyword evidence="1" id="KW-0285">Flavoprotein</keyword>
<evidence type="ECO:0000313" key="9">
    <source>
        <dbReference type="Proteomes" id="UP000717981"/>
    </source>
</evidence>
<dbReference type="Gene3D" id="3.40.50.80">
    <property type="entry name" value="Nucleotide-binding domain of ferredoxin-NADP reductase (FNR) module"/>
    <property type="match status" value="1"/>
</dbReference>
<dbReference type="Pfam" id="PF00175">
    <property type="entry name" value="NAD_binding_1"/>
    <property type="match status" value="1"/>
</dbReference>
<dbReference type="SUPFAM" id="SSF63380">
    <property type="entry name" value="Riboflavin synthase domain-like"/>
    <property type="match status" value="1"/>
</dbReference>
<feature type="domain" description="FAD-binding FR-type" evidence="7">
    <location>
        <begin position="237"/>
        <end position="405"/>
    </location>
</feature>
<keyword evidence="5" id="KW-1133">Transmembrane helix</keyword>
<dbReference type="Gene3D" id="3.40.50.360">
    <property type="match status" value="1"/>
</dbReference>
<dbReference type="InterPro" id="IPR001709">
    <property type="entry name" value="Flavoprot_Pyr_Nucl_cyt_Rdtase"/>
</dbReference>
<sequence>MSGASPPRAGTWAPAGNLAVAALLLLAAFALLPLHGGDWWPAAPRPSRRWLAAAVAVAYLAFALPFLWRRRTAATPPLPAGSPTPLLVAWASQTGFARGLAERSAQALRAGGRQVLVLPLEEVDPERLAAAGQALFVASTTGEGDPPDHALRFLHRTMAARPDLGHLRYALLALGDRSYADFCGFGRRLDGWLRACGAQALFDRVEVDNADPAALRHWQYELGRIAGRDDLPDWAPPAYEPWRLVERTLLNPGSQGGPAYTLLLRPAEGALPAWQAGDIAEIGPCQPPERGRELLEALGLDGNTPVNAGGPTLPLVALLARSRRPAADSLAGLDAQALAARLQPLPHREYSIASIPEEGGLRLLVRLMHQPDGSPGLGSGWLCQYAEPGQAVDLRLRANPGFHPPPPGAPLVLVGNGTGMAGLRAHLRARIAAGARRNWLLFGERQAACDFFFGEEVRAWQAQGWLQRLDLAFSRDGAAGRKVYVQDRLRGAADTLRAWVAEGAHILVCGSAEGMAPAVDAVLAEVLGAALRDALRAEGRSRRDVY</sequence>
<keyword evidence="5" id="KW-0472">Membrane</keyword>
<reference evidence="8" key="1">
    <citation type="submission" date="2017-10" db="EMBL/GenBank/DDBJ databases">
        <title>Whole genome sequencing of members of genus Pseudoxanthomonas.</title>
        <authorList>
            <person name="Kumar S."/>
            <person name="Bansal K."/>
            <person name="Kaur A."/>
            <person name="Patil P."/>
            <person name="Sharma S."/>
            <person name="Patil P.B."/>
        </authorList>
    </citation>
    <scope>NUCLEOTIDE SEQUENCE</scope>
    <source>
        <strain evidence="8">DSM 22914</strain>
    </source>
</reference>
<dbReference type="CDD" id="cd06200">
    <property type="entry name" value="SiR_like1"/>
    <property type="match status" value="1"/>
</dbReference>
<dbReference type="OrthoDB" id="9816402at2"/>
<dbReference type="PRINTS" id="PR00369">
    <property type="entry name" value="FLAVODOXIN"/>
</dbReference>
<dbReference type="InterPro" id="IPR001433">
    <property type="entry name" value="OxRdtase_FAD/NAD-bd"/>
</dbReference>
<evidence type="ECO:0000259" key="7">
    <source>
        <dbReference type="PROSITE" id="PS51384"/>
    </source>
</evidence>
<evidence type="ECO:0000256" key="2">
    <source>
        <dbReference type="ARBA" id="ARBA00022643"/>
    </source>
</evidence>
<dbReference type="GO" id="GO:0005829">
    <property type="term" value="C:cytosol"/>
    <property type="evidence" value="ECO:0007669"/>
    <property type="project" value="TreeGrafter"/>
</dbReference>
<dbReference type="Gene3D" id="2.40.30.10">
    <property type="entry name" value="Translation factors"/>
    <property type="match status" value="1"/>
</dbReference>
<evidence type="ECO:0000256" key="3">
    <source>
        <dbReference type="ARBA" id="ARBA00022982"/>
    </source>
</evidence>
<keyword evidence="5" id="KW-0812">Transmembrane</keyword>
<dbReference type="PROSITE" id="PS51384">
    <property type="entry name" value="FAD_FR"/>
    <property type="match status" value="1"/>
</dbReference>
<dbReference type="GO" id="GO:0050660">
    <property type="term" value="F:flavin adenine dinucleotide binding"/>
    <property type="evidence" value="ECO:0007669"/>
    <property type="project" value="TreeGrafter"/>
</dbReference>
<name>A0A921NYX0_9GAMM</name>
<dbReference type="RefSeq" id="WP_162125373.1">
    <property type="nucleotide sequence ID" value="NZ_PDWK01000084.1"/>
</dbReference>
<dbReference type="GO" id="GO:0010181">
    <property type="term" value="F:FMN binding"/>
    <property type="evidence" value="ECO:0007669"/>
    <property type="project" value="InterPro"/>
</dbReference>
<dbReference type="PROSITE" id="PS50902">
    <property type="entry name" value="FLAVODOXIN_LIKE"/>
    <property type="match status" value="1"/>
</dbReference>
<keyword evidence="9" id="KW-1185">Reference proteome</keyword>
<dbReference type="EC" id="1.6.2.4" evidence="4"/>
<protein>
    <recommendedName>
        <fullName evidence="4">NADPH--hemoprotein reductase</fullName>
        <ecNumber evidence="4">1.6.2.4</ecNumber>
    </recommendedName>
</protein>
<proteinExistence type="predicted"/>
<evidence type="ECO:0000256" key="4">
    <source>
        <dbReference type="ARBA" id="ARBA00023797"/>
    </source>
</evidence>
<dbReference type="SUPFAM" id="SSF52343">
    <property type="entry name" value="Ferredoxin reductase-like, C-terminal NADP-linked domain"/>
    <property type="match status" value="1"/>
</dbReference>
<dbReference type="Pfam" id="PF00258">
    <property type="entry name" value="Flavodoxin_1"/>
    <property type="match status" value="1"/>
</dbReference>
<dbReference type="SUPFAM" id="SSF52218">
    <property type="entry name" value="Flavoproteins"/>
    <property type="match status" value="1"/>
</dbReference>
<feature type="transmembrane region" description="Helical" evidence="5">
    <location>
        <begin position="50"/>
        <end position="68"/>
    </location>
</feature>
<dbReference type="InterPro" id="IPR039261">
    <property type="entry name" value="FNR_nucleotide-bd"/>
</dbReference>
<dbReference type="InterPro" id="IPR008254">
    <property type="entry name" value="Flavodoxin/NO_synth"/>
</dbReference>
<dbReference type="AlphaFoldDB" id="A0A921NYX0"/>
<comment type="caution">
    <text evidence="8">The sequence shown here is derived from an EMBL/GenBank/DDBJ whole genome shotgun (WGS) entry which is preliminary data.</text>
</comment>
<evidence type="ECO:0000256" key="1">
    <source>
        <dbReference type="ARBA" id="ARBA00022630"/>
    </source>
</evidence>
<evidence type="ECO:0000313" key="8">
    <source>
        <dbReference type="EMBL" id="KAF1685663.1"/>
    </source>
</evidence>
<dbReference type="EMBL" id="PDWK01000084">
    <property type="protein sequence ID" value="KAF1685663.1"/>
    <property type="molecule type" value="Genomic_DNA"/>
</dbReference>
<dbReference type="InterPro" id="IPR029039">
    <property type="entry name" value="Flavoprotein-like_sf"/>
</dbReference>
<accession>A0A921NYX0</accession>
<dbReference type="PANTHER" id="PTHR19384">
    <property type="entry name" value="NITRIC OXIDE SYNTHASE-RELATED"/>
    <property type="match status" value="1"/>
</dbReference>
<dbReference type="Proteomes" id="UP000717981">
    <property type="component" value="Unassembled WGS sequence"/>
</dbReference>
<gene>
    <name evidence="8" type="ORF">CR938_12745</name>
</gene>
<dbReference type="InterPro" id="IPR001094">
    <property type="entry name" value="Flavdoxin-like"/>
</dbReference>
<feature type="transmembrane region" description="Helical" evidence="5">
    <location>
        <begin position="12"/>
        <end position="34"/>
    </location>
</feature>
<dbReference type="GO" id="GO:0003958">
    <property type="term" value="F:NADPH-hemoprotein reductase activity"/>
    <property type="evidence" value="ECO:0007669"/>
    <property type="project" value="UniProtKB-EC"/>
</dbReference>
<keyword evidence="2" id="KW-0288">FMN</keyword>
<keyword evidence="3" id="KW-0249">Electron transport</keyword>
<dbReference type="PRINTS" id="PR00371">
    <property type="entry name" value="FPNCR"/>
</dbReference>
<dbReference type="PANTHER" id="PTHR19384:SF17">
    <property type="entry name" value="NADPH--CYTOCHROME P450 REDUCTASE"/>
    <property type="match status" value="1"/>
</dbReference>
<evidence type="ECO:0000256" key="5">
    <source>
        <dbReference type="SAM" id="Phobius"/>
    </source>
</evidence>
<organism evidence="8 9">
    <name type="scientific">Pseudoxanthomonas taiwanensis</name>
    <dbReference type="NCBI Taxonomy" id="176598"/>
    <lineage>
        <taxon>Bacteria</taxon>
        <taxon>Pseudomonadati</taxon>
        <taxon>Pseudomonadota</taxon>
        <taxon>Gammaproteobacteria</taxon>
        <taxon>Lysobacterales</taxon>
        <taxon>Lysobacteraceae</taxon>
        <taxon>Pseudoxanthomonas</taxon>
    </lineage>
</organism>